<comment type="caution">
    <text evidence="6">The sequence shown here is derived from an EMBL/GenBank/DDBJ whole genome shotgun (WGS) entry which is preliminary data.</text>
</comment>
<feature type="compositionally biased region" description="Low complexity" evidence="4">
    <location>
        <begin position="1"/>
        <end position="29"/>
    </location>
</feature>
<dbReference type="Pfam" id="PF00643">
    <property type="entry name" value="zf-B_box"/>
    <property type="match status" value="1"/>
</dbReference>
<dbReference type="SUPFAM" id="SSF57845">
    <property type="entry name" value="B-box zinc-binding domain"/>
    <property type="match status" value="1"/>
</dbReference>
<dbReference type="PANTHER" id="PTHR24104">
    <property type="entry name" value="E3 UBIQUITIN-PROTEIN LIGASE NHLRC1-RELATED"/>
    <property type="match status" value="1"/>
</dbReference>
<feature type="repeat" description="NHL" evidence="3">
    <location>
        <begin position="554"/>
        <end position="587"/>
    </location>
</feature>
<dbReference type="Pfam" id="PF01436">
    <property type="entry name" value="NHL"/>
    <property type="match status" value="2"/>
</dbReference>
<dbReference type="PANTHER" id="PTHR24104:SF48">
    <property type="entry name" value="PROTEIN WECH"/>
    <property type="match status" value="1"/>
</dbReference>
<dbReference type="Gene3D" id="2.120.10.30">
    <property type="entry name" value="TolB, C-terminal domain"/>
    <property type="match status" value="2"/>
</dbReference>
<keyword evidence="7" id="KW-1185">Reference proteome</keyword>
<reference evidence="6" key="1">
    <citation type="journal article" date="2023" name="Insect Mol. Biol.">
        <title>Genome sequencing provides insights into the evolution of gene families encoding plant cell wall-degrading enzymes in longhorned beetles.</title>
        <authorList>
            <person name="Shin N.R."/>
            <person name="Okamura Y."/>
            <person name="Kirsch R."/>
            <person name="Pauchet Y."/>
        </authorList>
    </citation>
    <scope>NUCLEOTIDE SEQUENCE</scope>
    <source>
        <strain evidence="6">MMC_N1</strain>
    </source>
</reference>
<feature type="repeat" description="NHL" evidence="3">
    <location>
        <begin position="498"/>
        <end position="538"/>
    </location>
</feature>
<dbReference type="InterPro" id="IPR001258">
    <property type="entry name" value="NHL_repeat"/>
</dbReference>
<dbReference type="Proteomes" id="UP001162164">
    <property type="component" value="Unassembled WGS sequence"/>
</dbReference>
<feature type="repeat" description="NHL" evidence="3">
    <location>
        <begin position="448"/>
        <end position="491"/>
    </location>
</feature>
<dbReference type="SUPFAM" id="SSF101898">
    <property type="entry name" value="NHL repeat"/>
    <property type="match status" value="1"/>
</dbReference>
<dbReference type="SMART" id="SM00336">
    <property type="entry name" value="BBOX"/>
    <property type="match status" value="2"/>
</dbReference>
<feature type="repeat" description="NHL" evidence="3">
    <location>
        <begin position="607"/>
        <end position="632"/>
    </location>
</feature>
<sequence>MSCITTSSLLPPTSSLPPTSTSSSVSISSGATVTNTNDQSSIDNFLTDILSAVTLEDTSVCSCDDRGPVFARCVDCNQQLCEACFHAHRRYRLTRNHRITRFNRAVTPPSSRVNSMGSSSQHSSISSCNTLTTVCDTHKEPYRIYCQSCHVPSCTDCVKYDHNGHHLVYIEEAVESAKSANQKLNAETRMAIQVVREAIDSVQRMSESVELRSLQVATEIRNSIKRYMIALQDREVSLLKRIDNTRQLKGKLLMSQMESLRIAFSRLTKTSDMLNETAESFNTFDVMCANEKAANELKQIRTLRPEMIPCEDDVITYVPPDNGFLRLISTIGNVIINRPRMSPRIARAPSRRDSLALVPLIKSPILQTRSDSFNEILYRTIYGTRTVIVKDSDRMPSLLFGKEGEKDGQLCRPWGICCNHLGQYIVADRSNNRIQALLKVFNSRGQFLYKFGRQGSGPGEFDRPASVAVNPHGEIIVCDKDNHRVQMFKADSTFIRDFGEKGNRNGQFNYPWDVACNALSQIVVSDTRNHRIQLFTRDGLFLSKYGFEGPPYMWKQFDSPRGVCFTPSGAVLVTDFNNHRLVVVDSQFRQAQFLGGNLLQAVPTSPGVVCDDAGNIVVADSRNQRIQVFDSDGNFVWYIGGVAGRGPGEFDRPSGLCLNRRSDCGGGL</sequence>
<keyword evidence="2" id="KW-0863">Zinc-finger</keyword>
<evidence type="ECO:0000256" key="3">
    <source>
        <dbReference type="PROSITE-ProRule" id="PRU00504"/>
    </source>
</evidence>
<dbReference type="EMBL" id="JAPWTJ010000661">
    <property type="protein sequence ID" value="KAJ8976518.1"/>
    <property type="molecule type" value="Genomic_DNA"/>
</dbReference>
<dbReference type="PROSITE" id="PS51125">
    <property type="entry name" value="NHL"/>
    <property type="match status" value="5"/>
</dbReference>
<feature type="repeat" description="NHL" evidence="3">
    <location>
        <begin position="400"/>
        <end position="444"/>
    </location>
</feature>
<feature type="non-terminal residue" evidence="6">
    <location>
        <position position="668"/>
    </location>
</feature>
<evidence type="ECO:0000313" key="7">
    <source>
        <dbReference type="Proteomes" id="UP001162164"/>
    </source>
</evidence>
<proteinExistence type="predicted"/>
<evidence type="ECO:0000256" key="4">
    <source>
        <dbReference type="SAM" id="MobiDB-lite"/>
    </source>
</evidence>
<dbReference type="InterPro" id="IPR011042">
    <property type="entry name" value="6-blade_b-propeller_TolB-like"/>
</dbReference>
<dbReference type="Pfam" id="PF17170">
    <property type="entry name" value="DUF5128"/>
    <property type="match status" value="2"/>
</dbReference>
<keyword evidence="2" id="KW-0479">Metal-binding</keyword>
<protein>
    <recommendedName>
        <fullName evidence="5">B box-type domain-containing protein</fullName>
    </recommendedName>
</protein>
<keyword evidence="2" id="KW-0862">Zinc</keyword>
<organism evidence="6 7">
    <name type="scientific">Molorchus minor</name>
    <dbReference type="NCBI Taxonomy" id="1323400"/>
    <lineage>
        <taxon>Eukaryota</taxon>
        <taxon>Metazoa</taxon>
        <taxon>Ecdysozoa</taxon>
        <taxon>Arthropoda</taxon>
        <taxon>Hexapoda</taxon>
        <taxon>Insecta</taxon>
        <taxon>Pterygota</taxon>
        <taxon>Neoptera</taxon>
        <taxon>Endopterygota</taxon>
        <taxon>Coleoptera</taxon>
        <taxon>Polyphaga</taxon>
        <taxon>Cucujiformia</taxon>
        <taxon>Chrysomeloidea</taxon>
        <taxon>Cerambycidae</taxon>
        <taxon>Lamiinae</taxon>
        <taxon>Monochamini</taxon>
        <taxon>Molorchus</taxon>
    </lineage>
</organism>
<feature type="domain" description="B box-type" evidence="5">
    <location>
        <begin position="56"/>
        <end position="102"/>
    </location>
</feature>
<dbReference type="InterPro" id="IPR000315">
    <property type="entry name" value="Znf_B-box"/>
</dbReference>
<evidence type="ECO:0000256" key="2">
    <source>
        <dbReference type="PROSITE-ProRule" id="PRU00024"/>
    </source>
</evidence>
<dbReference type="PROSITE" id="PS50119">
    <property type="entry name" value="ZF_BBOX"/>
    <property type="match status" value="2"/>
</dbReference>
<dbReference type="Gene3D" id="3.30.160.60">
    <property type="entry name" value="Classic Zinc Finger"/>
    <property type="match status" value="1"/>
</dbReference>
<gene>
    <name evidence="6" type="ORF">NQ317_009087</name>
</gene>
<feature type="domain" description="B box-type" evidence="5">
    <location>
        <begin position="130"/>
        <end position="170"/>
    </location>
</feature>
<keyword evidence="1" id="KW-0677">Repeat</keyword>
<name>A0ABQ9JE95_9CUCU</name>
<dbReference type="CDD" id="cd14954">
    <property type="entry name" value="NHL_TRIM71_like"/>
    <property type="match status" value="1"/>
</dbReference>
<evidence type="ECO:0000259" key="5">
    <source>
        <dbReference type="PROSITE" id="PS50119"/>
    </source>
</evidence>
<feature type="region of interest" description="Disordered" evidence="4">
    <location>
        <begin position="1"/>
        <end position="33"/>
    </location>
</feature>
<evidence type="ECO:0000313" key="6">
    <source>
        <dbReference type="EMBL" id="KAJ8976518.1"/>
    </source>
</evidence>
<dbReference type="InterPro" id="IPR050952">
    <property type="entry name" value="TRIM-NHL_E3_ligases"/>
</dbReference>
<accession>A0ABQ9JE95</accession>
<evidence type="ECO:0000256" key="1">
    <source>
        <dbReference type="ARBA" id="ARBA00022737"/>
    </source>
</evidence>